<protein>
    <submittedName>
        <fullName evidence="2">Uncharacterized protein</fullName>
    </submittedName>
</protein>
<dbReference type="AlphaFoldDB" id="A0AAD9IRP0"/>
<gene>
    <name evidence="2" type="ORF">LSH36_2403g00013</name>
</gene>
<feature type="chain" id="PRO_5042092784" evidence="1">
    <location>
        <begin position="21"/>
        <end position="277"/>
    </location>
</feature>
<keyword evidence="1" id="KW-0732">Signal</keyword>
<organism evidence="2 3">
    <name type="scientific">Paralvinella palmiformis</name>
    <dbReference type="NCBI Taxonomy" id="53620"/>
    <lineage>
        <taxon>Eukaryota</taxon>
        <taxon>Metazoa</taxon>
        <taxon>Spiralia</taxon>
        <taxon>Lophotrochozoa</taxon>
        <taxon>Annelida</taxon>
        <taxon>Polychaeta</taxon>
        <taxon>Sedentaria</taxon>
        <taxon>Canalipalpata</taxon>
        <taxon>Terebellida</taxon>
        <taxon>Terebelliformia</taxon>
        <taxon>Alvinellidae</taxon>
        <taxon>Paralvinella</taxon>
    </lineage>
</organism>
<keyword evidence="3" id="KW-1185">Reference proteome</keyword>
<accession>A0AAD9IRP0</accession>
<dbReference type="Proteomes" id="UP001208570">
    <property type="component" value="Unassembled WGS sequence"/>
</dbReference>
<evidence type="ECO:0000256" key="1">
    <source>
        <dbReference type="SAM" id="SignalP"/>
    </source>
</evidence>
<evidence type="ECO:0000313" key="3">
    <source>
        <dbReference type="Proteomes" id="UP001208570"/>
    </source>
</evidence>
<dbReference type="InterPro" id="IPR009030">
    <property type="entry name" value="Growth_fac_rcpt_cys_sf"/>
</dbReference>
<sequence>MKYTVLLIALLWAFVGRSQGTIESCREMGLYFCTECSNTDLQCQSCSSGYTLKSDKTGCLICPVDNCKTCTDGTCNDCVDNFYYNGSSCNVCPNNCATCSIATTTPIKLDCDTCLSQFTLNETACVACPTNCLTSIVESADTVCDTCEDGYYIDSDKVCQSTPTFGTGCLEAAYKPPSCSSCLEGVGAELVSGKCYISCYTCGSLTDNVPTSTVAECNAQGNEYLNQTCEYGCSIAIKYDNNEMIFASRGCVVNATCLSDGVEQCTDTGPSQVILVE</sequence>
<dbReference type="SUPFAM" id="SSF57184">
    <property type="entry name" value="Growth factor receptor domain"/>
    <property type="match status" value="1"/>
</dbReference>
<proteinExistence type="predicted"/>
<comment type="caution">
    <text evidence="2">The sequence shown here is derived from an EMBL/GenBank/DDBJ whole genome shotgun (WGS) entry which is preliminary data.</text>
</comment>
<feature type="signal peptide" evidence="1">
    <location>
        <begin position="1"/>
        <end position="20"/>
    </location>
</feature>
<name>A0AAD9IRP0_9ANNE</name>
<dbReference type="EMBL" id="JAODUP010002393">
    <property type="protein sequence ID" value="KAK2138800.1"/>
    <property type="molecule type" value="Genomic_DNA"/>
</dbReference>
<evidence type="ECO:0000313" key="2">
    <source>
        <dbReference type="EMBL" id="KAK2138800.1"/>
    </source>
</evidence>
<reference evidence="2" key="1">
    <citation type="journal article" date="2023" name="Mol. Biol. Evol.">
        <title>Third-Generation Sequencing Reveals the Adaptive Role of the Epigenome in Three Deep-Sea Polychaetes.</title>
        <authorList>
            <person name="Perez M."/>
            <person name="Aroh O."/>
            <person name="Sun Y."/>
            <person name="Lan Y."/>
            <person name="Juniper S.K."/>
            <person name="Young C.R."/>
            <person name="Angers B."/>
            <person name="Qian P.Y."/>
        </authorList>
    </citation>
    <scope>NUCLEOTIDE SEQUENCE</scope>
    <source>
        <strain evidence="2">P08H-3</strain>
    </source>
</reference>